<evidence type="ECO:0000256" key="2">
    <source>
        <dbReference type="ARBA" id="ARBA00008821"/>
    </source>
</evidence>
<dbReference type="AlphaFoldDB" id="C0VYN8"/>
<dbReference type="Proteomes" id="UP000010301">
    <property type="component" value="Unassembled WGS sequence"/>
</dbReference>
<dbReference type="Pfam" id="PF00860">
    <property type="entry name" value="Xan_ur_permease"/>
    <property type="match status" value="1"/>
</dbReference>
<feature type="transmembrane region" description="Helical" evidence="7">
    <location>
        <begin position="173"/>
        <end position="191"/>
    </location>
</feature>
<feature type="transmembrane region" description="Helical" evidence="7">
    <location>
        <begin position="149"/>
        <end position="167"/>
    </location>
</feature>
<feature type="transmembrane region" description="Helical" evidence="7">
    <location>
        <begin position="70"/>
        <end position="87"/>
    </location>
</feature>
<keyword evidence="3" id="KW-0813">Transport</keyword>
<feature type="transmembrane region" description="Helical" evidence="7">
    <location>
        <begin position="379"/>
        <end position="396"/>
    </location>
</feature>
<dbReference type="InterPro" id="IPR006042">
    <property type="entry name" value="Xan_ur_permease"/>
</dbReference>
<dbReference type="PANTHER" id="PTHR42810:SF2">
    <property type="entry name" value="PURINE PERMEASE C1399.01C-RELATED"/>
    <property type="match status" value="1"/>
</dbReference>
<feature type="transmembrane region" description="Helical" evidence="7">
    <location>
        <begin position="198"/>
        <end position="217"/>
    </location>
</feature>
<keyword evidence="4 7" id="KW-0812">Transmembrane</keyword>
<dbReference type="STRING" id="525245.HMPREF0044_0278"/>
<dbReference type="PANTHER" id="PTHR42810">
    <property type="entry name" value="PURINE PERMEASE C1399.01C-RELATED"/>
    <property type="match status" value="1"/>
</dbReference>
<gene>
    <name evidence="8" type="ORF">HMPREF0044_0278</name>
</gene>
<dbReference type="NCBIfam" id="TIGR00801">
    <property type="entry name" value="ncs2"/>
    <property type="match status" value="1"/>
</dbReference>
<reference evidence="8 9" key="1">
    <citation type="submission" date="2009-01" db="EMBL/GenBank/DDBJ databases">
        <authorList>
            <person name="Qin X."/>
            <person name="Bachman B."/>
            <person name="Battles P."/>
            <person name="Bell A."/>
            <person name="Bess C."/>
            <person name="Bickham C."/>
            <person name="Chaboub L."/>
            <person name="Chen D."/>
            <person name="Coyle M."/>
            <person name="Deiros D.R."/>
            <person name="Dinh H."/>
            <person name="Forbes L."/>
            <person name="Fowler G."/>
            <person name="Francisco L."/>
            <person name="Fu Q."/>
            <person name="Gubbala S."/>
            <person name="Hale W."/>
            <person name="Han Y."/>
            <person name="Hemphill L."/>
            <person name="Highlander S.K."/>
            <person name="Hirani K."/>
            <person name="Hogues M."/>
            <person name="Jackson L."/>
            <person name="Jakkamsetti A."/>
            <person name="Javaid M."/>
            <person name="Jiang H."/>
            <person name="Korchina V."/>
            <person name="Kovar C."/>
            <person name="Lara F."/>
            <person name="Lee S."/>
            <person name="Mata R."/>
            <person name="Mathew T."/>
            <person name="Moen C."/>
            <person name="Morales K."/>
            <person name="Munidasa M."/>
            <person name="Nazareth L."/>
            <person name="Ngo R."/>
            <person name="Nguyen L."/>
            <person name="Okwuonu G."/>
            <person name="Ongeri F."/>
            <person name="Patil S."/>
            <person name="Petrosino J."/>
            <person name="Pham C."/>
            <person name="Pham P."/>
            <person name="Pu L.-L."/>
            <person name="Puazo M."/>
            <person name="Raj R."/>
            <person name="Reid J."/>
            <person name="Rouhana J."/>
            <person name="Saada N."/>
            <person name="Shang Y."/>
            <person name="Simmons D."/>
            <person name="Thornton R."/>
            <person name="Warren J."/>
            <person name="Weissenberger G."/>
            <person name="Zhang J."/>
            <person name="Zhang L."/>
            <person name="Zhou C."/>
            <person name="Zhu D."/>
            <person name="Muzny D."/>
            <person name="Worley K."/>
            <person name="Gibbs R."/>
        </authorList>
    </citation>
    <scope>NUCLEOTIDE SEQUENCE [LARGE SCALE GENOMIC DNA]</scope>
    <source>
        <strain evidence="8 9">DSM 15436</strain>
    </source>
</reference>
<evidence type="ECO:0000256" key="5">
    <source>
        <dbReference type="ARBA" id="ARBA00022989"/>
    </source>
</evidence>
<evidence type="ECO:0000313" key="9">
    <source>
        <dbReference type="Proteomes" id="UP000010301"/>
    </source>
</evidence>
<dbReference type="EMBL" id="ACFG01000004">
    <property type="protein sequence ID" value="EEH64541.1"/>
    <property type="molecule type" value="Genomic_DNA"/>
</dbReference>
<name>C0VYN8_9ACTO</name>
<feature type="transmembrane region" description="Helical" evidence="7">
    <location>
        <begin position="117"/>
        <end position="137"/>
    </location>
</feature>
<keyword evidence="6 7" id="KW-0472">Membrane</keyword>
<evidence type="ECO:0000256" key="3">
    <source>
        <dbReference type="ARBA" id="ARBA00022448"/>
    </source>
</evidence>
<evidence type="ECO:0000256" key="7">
    <source>
        <dbReference type="SAM" id="Phobius"/>
    </source>
</evidence>
<evidence type="ECO:0000256" key="6">
    <source>
        <dbReference type="ARBA" id="ARBA00023136"/>
    </source>
</evidence>
<keyword evidence="9" id="KW-1185">Reference proteome</keyword>
<sequence>MSNSSFLNGVAQAFTWKLHGNGKSVSAGEVVLPHERLTWPRTVGIGAQHVIAMFGATFLVPLLTGFPPNTTLFFTAIGTLLFIAITAGRLPSYLGSSFALIAPIGAVSASLGPEYALGGVVATGLTLAAVGIIVHFAGAKWIDVAMPPIVTGAIVSLIGFNLAPAAWNNVKEGAVTAVVTITAILLVTVLFKGIIGRLSILVGVLVGYATAALRGEIDWSKVGEADWFGLPQFHSPQFSVSVMGLFIPVVFVLVAENVGHVKSVSAMTGQNLDDITGRALFADGIATALAGAGGGSGTTTYAENIGVMAATRVYSTAAYVIAAGFAFALSLLPKFGAIIQTIPAGVLGGAATVLYGMIGMLGVRIWVQNRVDFSDPVNLNTAAVAMIVAIANYTWAPAGLEFAGIALGSACAVGIYHIMRALSNWRGTNLEAATPASAPAGTDLESEAYAKRRAQH</sequence>
<protein>
    <submittedName>
        <fullName evidence="8">Putative permease</fullName>
    </submittedName>
</protein>
<dbReference type="InterPro" id="IPR006043">
    <property type="entry name" value="NCS2"/>
</dbReference>
<evidence type="ECO:0000256" key="1">
    <source>
        <dbReference type="ARBA" id="ARBA00004141"/>
    </source>
</evidence>
<dbReference type="HOGENOM" id="CLU_017959_1_1_11"/>
<keyword evidence="5 7" id="KW-1133">Transmembrane helix</keyword>
<dbReference type="RefSeq" id="WP_006547275.1">
    <property type="nucleotide sequence ID" value="NZ_DS999545.1"/>
</dbReference>
<feature type="transmembrane region" description="Helical" evidence="7">
    <location>
        <begin position="237"/>
        <end position="255"/>
    </location>
</feature>
<dbReference type="OrthoDB" id="9779092at2"/>
<feature type="transmembrane region" description="Helical" evidence="7">
    <location>
        <begin position="344"/>
        <end position="367"/>
    </location>
</feature>
<comment type="similarity">
    <text evidence="2">Belongs to the nucleobase:cation symporter-2 (NCS2) (TC 2.A.40) family.</text>
</comment>
<feature type="transmembrane region" description="Helical" evidence="7">
    <location>
        <begin position="43"/>
        <end position="64"/>
    </location>
</feature>
<evidence type="ECO:0000256" key="4">
    <source>
        <dbReference type="ARBA" id="ARBA00022692"/>
    </source>
</evidence>
<comment type="subcellular location">
    <subcellularLocation>
        <location evidence="1">Membrane</location>
        <topology evidence="1">Multi-pass membrane protein</topology>
    </subcellularLocation>
</comment>
<proteinExistence type="inferred from homology"/>
<organism evidence="8 9">
    <name type="scientific">Gleimia coleocanis DSM 15436</name>
    <dbReference type="NCBI Taxonomy" id="525245"/>
    <lineage>
        <taxon>Bacteria</taxon>
        <taxon>Bacillati</taxon>
        <taxon>Actinomycetota</taxon>
        <taxon>Actinomycetes</taxon>
        <taxon>Actinomycetales</taxon>
        <taxon>Actinomycetaceae</taxon>
        <taxon>Gleimia</taxon>
    </lineage>
</organism>
<accession>C0VYN8</accession>
<feature type="transmembrane region" description="Helical" evidence="7">
    <location>
        <begin position="313"/>
        <end position="332"/>
    </location>
</feature>
<evidence type="ECO:0000313" key="8">
    <source>
        <dbReference type="EMBL" id="EEH64541.1"/>
    </source>
</evidence>
<dbReference type="GO" id="GO:0042907">
    <property type="term" value="F:xanthine transmembrane transporter activity"/>
    <property type="evidence" value="ECO:0007669"/>
    <property type="project" value="TreeGrafter"/>
</dbReference>
<dbReference type="GO" id="GO:0005886">
    <property type="term" value="C:plasma membrane"/>
    <property type="evidence" value="ECO:0007669"/>
    <property type="project" value="TreeGrafter"/>
</dbReference>
<comment type="caution">
    <text evidence="8">The sequence shown here is derived from an EMBL/GenBank/DDBJ whole genome shotgun (WGS) entry which is preliminary data.</text>
</comment>
<dbReference type="eggNOG" id="COG2233">
    <property type="taxonomic scope" value="Bacteria"/>
</dbReference>